<dbReference type="AlphaFoldDB" id="A0A258DD38"/>
<dbReference type="EC" id="5.1.3.13" evidence="3"/>
<evidence type="ECO:0000313" key="11">
    <source>
        <dbReference type="EMBL" id="OYX05679.1"/>
    </source>
</evidence>
<feature type="domain" description="AB hydrolase-1" evidence="10">
    <location>
        <begin position="247"/>
        <end position="501"/>
    </location>
</feature>
<dbReference type="GO" id="GO:0019305">
    <property type="term" value="P:dTDP-rhamnose biosynthetic process"/>
    <property type="evidence" value="ECO:0007669"/>
    <property type="project" value="TreeGrafter"/>
</dbReference>
<organism evidence="11 12">
    <name type="scientific">Caulobacter vibrioides</name>
    <name type="common">Caulobacter crescentus</name>
    <dbReference type="NCBI Taxonomy" id="155892"/>
    <lineage>
        <taxon>Bacteria</taxon>
        <taxon>Pseudomonadati</taxon>
        <taxon>Pseudomonadota</taxon>
        <taxon>Alphaproteobacteria</taxon>
        <taxon>Caulobacterales</taxon>
        <taxon>Caulobacteraceae</taxon>
        <taxon>Caulobacter</taxon>
    </lineage>
</organism>
<evidence type="ECO:0000256" key="3">
    <source>
        <dbReference type="ARBA" id="ARBA00012098"/>
    </source>
</evidence>
<proteinExistence type="predicted"/>
<dbReference type="PANTHER" id="PTHR21047">
    <property type="entry name" value="DTDP-6-DEOXY-D-GLUCOSE-3,5 EPIMERASE"/>
    <property type="match status" value="1"/>
</dbReference>
<evidence type="ECO:0000256" key="9">
    <source>
        <dbReference type="PIRSR" id="PIRSR600888-3"/>
    </source>
</evidence>
<dbReference type="InterPro" id="IPR029058">
    <property type="entry name" value="AB_hydrolase_fold"/>
</dbReference>
<evidence type="ECO:0000256" key="4">
    <source>
        <dbReference type="ARBA" id="ARBA00019595"/>
    </source>
</evidence>
<dbReference type="SUPFAM" id="SSF51182">
    <property type="entry name" value="RmlC-like cupins"/>
    <property type="match status" value="1"/>
</dbReference>
<dbReference type="PANTHER" id="PTHR21047:SF2">
    <property type="entry name" value="THYMIDINE DIPHOSPHO-4-KETO-RHAMNOSE 3,5-EPIMERASE"/>
    <property type="match status" value="1"/>
</dbReference>
<feature type="site" description="Participates in a stacking interaction with the thymidine ring of dTDP-4-oxo-6-deoxyglucose" evidence="9">
    <location>
        <position position="138"/>
    </location>
</feature>
<evidence type="ECO:0000256" key="7">
    <source>
        <dbReference type="ARBA" id="ARBA00033311"/>
    </source>
</evidence>
<dbReference type="Pfam" id="PF00908">
    <property type="entry name" value="dTDP_sugar_isom"/>
    <property type="match status" value="1"/>
</dbReference>
<evidence type="ECO:0000256" key="6">
    <source>
        <dbReference type="ARBA" id="ARBA00031424"/>
    </source>
</evidence>
<evidence type="ECO:0000256" key="1">
    <source>
        <dbReference type="ARBA" id="ARBA00001298"/>
    </source>
</evidence>
<evidence type="ECO:0000313" key="12">
    <source>
        <dbReference type="Proteomes" id="UP000215616"/>
    </source>
</evidence>
<comment type="caution">
    <text evidence="11">The sequence shown here is derived from an EMBL/GenBank/DDBJ whole genome shotgun (WGS) entry which is preliminary data.</text>
</comment>
<dbReference type="GO" id="GO:0005829">
    <property type="term" value="C:cytosol"/>
    <property type="evidence" value="ECO:0007669"/>
    <property type="project" value="TreeGrafter"/>
</dbReference>
<evidence type="ECO:0000259" key="10">
    <source>
        <dbReference type="Pfam" id="PF00561"/>
    </source>
</evidence>
<dbReference type="Gene3D" id="2.60.120.10">
    <property type="entry name" value="Jelly Rolls"/>
    <property type="match status" value="1"/>
</dbReference>
<comment type="function">
    <text evidence="2">Catalyzes the epimerization of the C3' and C5'positions of dTDP-6-deoxy-D-xylo-4-hexulose, forming dTDP-6-deoxy-L-lyxo-4-hexulose.</text>
</comment>
<name>A0A258DD38_CAUVI</name>
<dbReference type="InterPro" id="IPR014710">
    <property type="entry name" value="RmlC-like_jellyroll"/>
</dbReference>
<dbReference type="SUPFAM" id="SSF53474">
    <property type="entry name" value="alpha/beta-Hydrolases"/>
    <property type="match status" value="1"/>
</dbReference>
<dbReference type="Gene3D" id="3.40.50.1820">
    <property type="entry name" value="alpha/beta hydrolase"/>
    <property type="match status" value="1"/>
</dbReference>
<dbReference type="GO" id="GO:0000271">
    <property type="term" value="P:polysaccharide biosynthetic process"/>
    <property type="evidence" value="ECO:0007669"/>
    <property type="project" value="TreeGrafter"/>
</dbReference>
<dbReference type="CDD" id="cd00438">
    <property type="entry name" value="cupin_RmlC"/>
    <property type="match status" value="1"/>
</dbReference>
<dbReference type="Proteomes" id="UP000215616">
    <property type="component" value="Unassembled WGS sequence"/>
</dbReference>
<dbReference type="Pfam" id="PF00561">
    <property type="entry name" value="Abhydrolase_1"/>
    <property type="match status" value="1"/>
</dbReference>
<evidence type="ECO:0000256" key="5">
    <source>
        <dbReference type="ARBA" id="ARBA00029758"/>
    </source>
</evidence>
<sequence>MKITPLAIPEVLLITPARHGDERGWFSETFRQSALEEAGFNAAFVQDNHVRSTTRGIQRGLHYQKPPHAQDKLLRCVVGSIFDVAVDIRKGSPTYGHWVGAELSAENRQQLLAPKGFAHGYVTLTDACEVLYKVTDYYAPQAEGGVRWSDPAIGIDWPIPVPRCSARSIRRSNIEILPLAGEVSAKRTVGEVLEGLPLPSPSPFGDTSPLGRGFEMTAFTDVFWTAHDGLRLHARDYAPVGEARGLPVICIHGLTRNARDFEDLAPRIAATGRRVLAMDVRGRGLSARDPQPLNYHPGTYATDVVALLEAAGIERAVFVGTSMGGLITMVLTSLKPEAIAAAVLNDVGPELSPVGLARIAGYTGLASHFATWDAAVAYAKAINEAAFPAYGAQDWDVFARRLFDQEGDGFVLAYDPDISAPIKAAAQAAAKTQAEGGQALAPPDMYPLFRALAKDRPLLLVRGEISDLIDVEIAARMRAAAPDMAYVEVPGVGHAPMLSEPEAWSAIEKLLHAIP</sequence>
<dbReference type="InterPro" id="IPR000888">
    <property type="entry name" value="RmlC-like"/>
</dbReference>
<dbReference type="InterPro" id="IPR011051">
    <property type="entry name" value="RmlC_Cupin_sf"/>
</dbReference>
<evidence type="ECO:0000256" key="8">
    <source>
        <dbReference type="PIRSR" id="PIRSR600888-1"/>
    </source>
</evidence>
<protein>
    <recommendedName>
        <fullName evidence="4">dTDP-4-dehydrorhamnose 3,5-epimerase</fullName>
        <ecNumber evidence="3">5.1.3.13</ecNumber>
    </recommendedName>
    <alternativeName>
        <fullName evidence="6">Thymidine diphospho-4-keto-rhamnose 3,5-epimerase</fullName>
    </alternativeName>
    <alternativeName>
        <fullName evidence="5">dTDP-4-keto-6-deoxyglucose 3,5-epimerase</fullName>
    </alternativeName>
    <alternativeName>
        <fullName evidence="7">dTDP-6-deoxy-D-xylo-4-hexulose 3,5-epimerase</fullName>
    </alternativeName>
</protein>
<gene>
    <name evidence="11" type="ORF">B7Z12_02915</name>
</gene>
<feature type="active site" description="Proton donor" evidence="8">
    <location>
        <position position="132"/>
    </location>
</feature>
<reference evidence="11 12" key="1">
    <citation type="submission" date="2017-03" db="EMBL/GenBank/DDBJ databases">
        <title>Lifting the veil on microbial sulfur biogeochemistry in mining wastewaters.</title>
        <authorList>
            <person name="Kantor R.S."/>
            <person name="Colenbrander Nelson T."/>
            <person name="Marshall S."/>
            <person name="Bennett D."/>
            <person name="Apte S."/>
            <person name="Camacho D."/>
            <person name="Thomas B.C."/>
            <person name="Warren L.A."/>
            <person name="Banfield J.F."/>
        </authorList>
    </citation>
    <scope>NUCLEOTIDE SEQUENCE [LARGE SCALE GENOMIC DNA]</scope>
    <source>
        <strain evidence="11">32-67-7</strain>
    </source>
</reference>
<dbReference type="GO" id="GO:0008830">
    <property type="term" value="F:dTDP-4-dehydrorhamnose 3,5-epimerase activity"/>
    <property type="evidence" value="ECO:0007669"/>
    <property type="project" value="UniProtKB-EC"/>
</dbReference>
<dbReference type="EMBL" id="NCDQ01000026">
    <property type="protein sequence ID" value="OYX05679.1"/>
    <property type="molecule type" value="Genomic_DNA"/>
</dbReference>
<feature type="active site" description="Proton acceptor" evidence="8">
    <location>
        <position position="62"/>
    </location>
</feature>
<accession>A0A258DD38</accession>
<comment type="catalytic activity">
    <reaction evidence="1">
        <text>dTDP-4-dehydro-6-deoxy-alpha-D-glucose = dTDP-4-dehydro-beta-L-rhamnose</text>
        <dbReference type="Rhea" id="RHEA:16969"/>
        <dbReference type="ChEBI" id="CHEBI:57649"/>
        <dbReference type="ChEBI" id="CHEBI:62830"/>
        <dbReference type="EC" id="5.1.3.13"/>
    </reaction>
</comment>
<evidence type="ECO:0000256" key="2">
    <source>
        <dbReference type="ARBA" id="ARBA00001997"/>
    </source>
</evidence>
<dbReference type="NCBIfam" id="TIGR01221">
    <property type="entry name" value="rmlC"/>
    <property type="match status" value="1"/>
</dbReference>
<dbReference type="InterPro" id="IPR000073">
    <property type="entry name" value="AB_hydrolase_1"/>
</dbReference>